<dbReference type="Proteomes" id="UP000784294">
    <property type="component" value="Unassembled WGS sequence"/>
</dbReference>
<comment type="caution">
    <text evidence="1">The sequence shown here is derived from an EMBL/GenBank/DDBJ whole genome shotgun (WGS) entry which is preliminary data.</text>
</comment>
<dbReference type="AlphaFoldDB" id="A0A3S5ATI7"/>
<proteinExistence type="predicted"/>
<sequence length="90" mass="10548">MLRLMSHLQAQIHSHLRMHLSKGYNLSTASSPYLDHLYLLQWFLGWLETCCMHRKFFNSNSREHKCTVLPLHLHCACSFERLEFADSATG</sequence>
<keyword evidence="2" id="KW-1185">Reference proteome</keyword>
<dbReference type="EMBL" id="CAAALY010092227">
    <property type="protein sequence ID" value="VEL28078.1"/>
    <property type="molecule type" value="Genomic_DNA"/>
</dbReference>
<evidence type="ECO:0000313" key="2">
    <source>
        <dbReference type="Proteomes" id="UP000784294"/>
    </source>
</evidence>
<evidence type="ECO:0000313" key="1">
    <source>
        <dbReference type="EMBL" id="VEL28078.1"/>
    </source>
</evidence>
<organism evidence="1 2">
    <name type="scientific">Protopolystoma xenopodis</name>
    <dbReference type="NCBI Taxonomy" id="117903"/>
    <lineage>
        <taxon>Eukaryota</taxon>
        <taxon>Metazoa</taxon>
        <taxon>Spiralia</taxon>
        <taxon>Lophotrochozoa</taxon>
        <taxon>Platyhelminthes</taxon>
        <taxon>Monogenea</taxon>
        <taxon>Polyopisthocotylea</taxon>
        <taxon>Polystomatidea</taxon>
        <taxon>Polystomatidae</taxon>
        <taxon>Protopolystoma</taxon>
    </lineage>
</organism>
<name>A0A3S5ATI7_9PLAT</name>
<reference evidence="1" key="1">
    <citation type="submission" date="2018-11" db="EMBL/GenBank/DDBJ databases">
        <authorList>
            <consortium name="Pathogen Informatics"/>
        </authorList>
    </citation>
    <scope>NUCLEOTIDE SEQUENCE</scope>
</reference>
<accession>A0A3S5ATI7</accession>
<protein>
    <submittedName>
        <fullName evidence="1">Uncharacterized protein</fullName>
    </submittedName>
</protein>
<gene>
    <name evidence="1" type="ORF">PXEA_LOCUS21518</name>
</gene>